<comment type="caution">
    <text evidence="2">The sequence shown here is derived from an EMBL/GenBank/DDBJ whole genome shotgun (WGS) entry which is preliminary data.</text>
</comment>
<dbReference type="EMBL" id="BOPO01000076">
    <property type="protein sequence ID" value="GIL28728.1"/>
    <property type="molecule type" value="Genomic_DNA"/>
</dbReference>
<evidence type="ECO:0000313" key="2">
    <source>
        <dbReference type="EMBL" id="GIL28728.1"/>
    </source>
</evidence>
<reference evidence="3" key="1">
    <citation type="journal article" date="2021" name="Int. J. Syst. Evol. Microbiol.">
        <title>Actinocatenispora comari sp. nov., an endophytic actinomycete isolated from aerial parts of Comarum salesowianum.</title>
        <authorList>
            <person name="Oyunbileg N."/>
            <person name="Iizaka Y."/>
            <person name="Hamada M."/>
            <person name="Davaapurev B.O."/>
            <person name="Fukumoto A."/>
            <person name="Tsetseg B."/>
            <person name="Kato F."/>
            <person name="Tamura T."/>
            <person name="Batkhuu J."/>
            <person name="Anzai Y."/>
        </authorList>
    </citation>
    <scope>NUCLEOTIDE SEQUENCE [LARGE SCALE GENOMIC DNA]</scope>
    <source>
        <strain evidence="3">NUM-2625</strain>
    </source>
</reference>
<sequence>MLPHRAAAARTHSAPARPAGTEVSRAEVDTTLLPRRDRSGPVVGAGGAGFLPVPHGDRRRAGYDPVAVTWCRGALSVRAAA</sequence>
<name>A0A8J4AHD9_9ACTN</name>
<dbReference type="Proteomes" id="UP000614996">
    <property type="component" value="Unassembled WGS sequence"/>
</dbReference>
<feature type="region of interest" description="Disordered" evidence="1">
    <location>
        <begin position="1"/>
        <end position="27"/>
    </location>
</feature>
<evidence type="ECO:0000313" key="3">
    <source>
        <dbReference type="Proteomes" id="UP000614996"/>
    </source>
</evidence>
<dbReference type="AlphaFoldDB" id="A0A8J4AHD9"/>
<proteinExistence type="predicted"/>
<protein>
    <submittedName>
        <fullName evidence="2">Uncharacterized protein</fullName>
    </submittedName>
</protein>
<evidence type="ECO:0000256" key="1">
    <source>
        <dbReference type="SAM" id="MobiDB-lite"/>
    </source>
</evidence>
<gene>
    <name evidence="2" type="ORF">NUM_39820</name>
</gene>
<accession>A0A8J4AHD9</accession>
<keyword evidence="3" id="KW-1185">Reference proteome</keyword>
<organism evidence="2 3">
    <name type="scientific">Actinocatenispora comari</name>
    <dbReference type="NCBI Taxonomy" id="2807577"/>
    <lineage>
        <taxon>Bacteria</taxon>
        <taxon>Bacillati</taxon>
        <taxon>Actinomycetota</taxon>
        <taxon>Actinomycetes</taxon>
        <taxon>Micromonosporales</taxon>
        <taxon>Micromonosporaceae</taxon>
        <taxon>Actinocatenispora</taxon>
    </lineage>
</organism>
<feature type="compositionally biased region" description="Low complexity" evidence="1">
    <location>
        <begin position="1"/>
        <end position="19"/>
    </location>
</feature>